<evidence type="ECO:0000256" key="1">
    <source>
        <dbReference type="SAM" id="MobiDB-lite"/>
    </source>
</evidence>
<dbReference type="AlphaFoldDB" id="A0AAD6YE71"/>
<reference evidence="2" key="1">
    <citation type="submission" date="2023-03" db="EMBL/GenBank/DDBJ databases">
        <title>Massive genome expansion in bonnet fungi (Mycena s.s.) driven by repeated elements and novel gene families across ecological guilds.</title>
        <authorList>
            <consortium name="Lawrence Berkeley National Laboratory"/>
            <person name="Harder C.B."/>
            <person name="Miyauchi S."/>
            <person name="Viragh M."/>
            <person name="Kuo A."/>
            <person name="Thoen E."/>
            <person name="Andreopoulos B."/>
            <person name="Lu D."/>
            <person name="Skrede I."/>
            <person name="Drula E."/>
            <person name="Henrissat B."/>
            <person name="Morin E."/>
            <person name="Kohler A."/>
            <person name="Barry K."/>
            <person name="LaButti K."/>
            <person name="Morin E."/>
            <person name="Salamov A."/>
            <person name="Lipzen A."/>
            <person name="Mereny Z."/>
            <person name="Hegedus B."/>
            <person name="Baldrian P."/>
            <person name="Stursova M."/>
            <person name="Weitz H."/>
            <person name="Taylor A."/>
            <person name="Grigoriev I.V."/>
            <person name="Nagy L.G."/>
            <person name="Martin F."/>
            <person name="Kauserud H."/>
        </authorList>
    </citation>
    <scope>NUCLEOTIDE SEQUENCE</scope>
    <source>
        <strain evidence="2">9144</strain>
    </source>
</reference>
<evidence type="ECO:0000313" key="2">
    <source>
        <dbReference type="EMBL" id="KAJ7214573.1"/>
    </source>
</evidence>
<accession>A0AAD6YE71</accession>
<comment type="caution">
    <text evidence="2">The sequence shown here is derived from an EMBL/GenBank/DDBJ whole genome shotgun (WGS) entry which is preliminary data.</text>
</comment>
<gene>
    <name evidence="2" type="ORF">GGX14DRAFT_563386</name>
</gene>
<dbReference type="Proteomes" id="UP001219525">
    <property type="component" value="Unassembled WGS sequence"/>
</dbReference>
<proteinExistence type="predicted"/>
<feature type="region of interest" description="Disordered" evidence="1">
    <location>
        <begin position="143"/>
        <end position="186"/>
    </location>
</feature>
<organism evidence="2 3">
    <name type="scientific">Mycena pura</name>
    <dbReference type="NCBI Taxonomy" id="153505"/>
    <lineage>
        <taxon>Eukaryota</taxon>
        <taxon>Fungi</taxon>
        <taxon>Dikarya</taxon>
        <taxon>Basidiomycota</taxon>
        <taxon>Agaricomycotina</taxon>
        <taxon>Agaricomycetes</taxon>
        <taxon>Agaricomycetidae</taxon>
        <taxon>Agaricales</taxon>
        <taxon>Marasmiineae</taxon>
        <taxon>Mycenaceae</taxon>
        <taxon>Mycena</taxon>
    </lineage>
</organism>
<dbReference type="EMBL" id="JARJCW010000019">
    <property type="protein sequence ID" value="KAJ7214573.1"/>
    <property type="molecule type" value="Genomic_DNA"/>
</dbReference>
<protein>
    <submittedName>
        <fullName evidence="2">Uncharacterized protein</fullName>
    </submittedName>
</protein>
<sequence>MPVAPRPPPAVSRCPQPAARCPLPLVSHCFSLPLPATCAGPAPYPSTLSSTRRPHTLPAAAHCTIPPARFTVAARYPPHSPSPLAVSRWVPPLAARRPPAARFTYTHTRRMRTLPVARYMRLLPKKCKPLHAARVHDVQRSPLALAARHPPPPRRARSSACPRPTVTCASRKTRYPPGASSATARRSLPRSFAMSTCYSPRAR</sequence>
<evidence type="ECO:0000313" key="3">
    <source>
        <dbReference type="Proteomes" id="UP001219525"/>
    </source>
</evidence>
<keyword evidence="3" id="KW-1185">Reference proteome</keyword>
<name>A0AAD6YE71_9AGAR</name>